<evidence type="ECO:0000313" key="8">
    <source>
        <dbReference type="Proteomes" id="UP000004703"/>
    </source>
</evidence>
<keyword evidence="3" id="KW-0805">Transcription regulation</keyword>
<dbReference type="SUPFAM" id="SSF53850">
    <property type="entry name" value="Periplasmic binding protein-like II"/>
    <property type="match status" value="1"/>
</dbReference>
<dbReference type="AlphaFoldDB" id="A0A5E8GV67"/>
<dbReference type="InterPro" id="IPR037402">
    <property type="entry name" value="YidZ_PBP2"/>
</dbReference>
<dbReference type="GO" id="GO:0003677">
    <property type="term" value="F:DNA binding"/>
    <property type="evidence" value="ECO:0007669"/>
    <property type="project" value="UniProtKB-KW"/>
</dbReference>
<evidence type="ECO:0000256" key="2">
    <source>
        <dbReference type="ARBA" id="ARBA00022458"/>
    </source>
</evidence>
<dbReference type="CDD" id="cd08417">
    <property type="entry name" value="PBP2_Nitroaromatics_like"/>
    <property type="match status" value="1"/>
</dbReference>
<sequence>MLMSELSKSELRRLDLTLLLVFLGLLKHRKAMDVAHELGLTQSAISQALKRLREVFGDELFLRRPHGMEPTATALALQAPIANAVETLRQALGVARAFDPRTATGQVRLAAMHAEQAVLIPALAARLRNTAPGLDLSVVPRGRREAMQSLQDGEVDLALGFFRNVPKTCRAEVLYEDTYLVAGSPQTLSLETPLNLETYCAMDHILTSPSAQLHGVVDTHLEKLGRQRRVVLGLPAFVPALAAAAASDALITLPARVAEAFAGRFGLVTCRPPLDIPSFPVSVVWHRRNDSDPQTQWIRSQLNHCDA</sequence>
<dbReference type="InterPro" id="IPR050389">
    <property type="entry name" value="LysR-type_TF"/>
</dbReference>
<accession>A0A5E8GV67</accession>
<name>A0A5E8GV67_ROSAD</name>
<keyword evidence="5" id="KW-0804">Transcription</keyword>
<dbReference type="InterPro" id="IPR036390">
    <property type="entry name" value="WH_DNA-bd_sf"/>
</dbReference>
<dbReference type="InterPro" id="IPR000847">
    <property type="entry name" value="LysR_HTH_N"/>
</dbReference>
<proteinExistence type="inferred from homology"/>
<dbReference type="GO" id="GO:0003700">
    <property type="term" value="F:DNA-binding transcription factor activity"/>
    <property type="evidence" value="ECO:0007669"/>
    <property type="project" value="InterPro"/>
</dbReference>
<comment type="caution">
    <text evidence="7">The sequence shown here is derived from an EMBL/GenBank/DDBJ whole genome shotgun (WGS) entry which is preliminary data.</text>
</comment>
<reference evidence="7 8" key="2">
    <citation type="submission" date="2013-04" db="EMBL/GenBank/DDBJ databases">
        <authorList>
            <person name="Fiebig A."/>
            <person name="Pradella S."/>
            <person name="Wagner-Doebler I."/>
        </authorList>
    </citation>
    <scope>NUCLEOTIDE SEQUENCE [LARGE SCALE GENOMIC DNA]</scope>
    <source>
        <strain evidence="8">DSM 17067 / NCIMB 14079 / DFL-11</strain>
    </source>
</reference>
<dbReference type="EMBL" id="ACCU02000003">
    <property type="protein sequence ID" value="EEE43666.1"/>
    <property type="molecule type" value="Genomic_DNA"/>
</dbReference>
<comment type="similarity">
    <text evidence="1">Belongs to the LysR transcriptional regulatory family.</text>
</comment>
<organism evidence="7 8">
    <name type="scientific">Roseibium alexandrii (strain DSM 17067 / NCIMB 14079 / DFL-11)</name>
    <name type="common">Labrenzia alexandrii</name>
    <dbReference type="NCBI Taxonomy" id="244592"/>
    <lineage>
        <taxon>Bacteria</taxon>
        <taxon>Pseudomonadati</taxon>
        <taxon>Pseudomonadota</taxon>
        <taxon>Alphaproteobacteria</taxon>
        <taxon>Hyphomicrobiales</taxon>
        <taxon>Stappiaceae</taxon>
        <taxon>Roseibium</taxon>
    </lineage>
</organism>
<dbReference type="InterPro" id="IPR036388">
    <property type="entry name" value="WH-like_DNA-bd_sf"/>
</dbReference>
<protein>
    <submittedName>
        <fullName evidence="7">Transcriptional regulator</fullName>
    </submittedName>
</protein>
<dbReference type="Pfam" id="PF00126">
    <property type="entry name" value="HTH_1"/>
    <property type="match status" value="1"/>
</dbReference>
<dbReference type="Gene3D" id="1.10.10.10">
    <property type="entry name" value="Winged helix-like DNA-binding domain superfamily/Winged helix DNA-binding domain"/>
    <property type="match status" value="1"/>
</dbReference>
<evidence type="ECO:0000256" key="1">
    <source>
        <dbReference type="ARBA" id="ARBA00009437"/>
    </source>
</evidence>
<keyword evidence="4" id="KW-0238">DNA-binding</keyword>
<dbReference type="PRINTS" id="PR00039">
    <property type="entry name" value="HTHLYSR"/>
</dbReference>
<reference evidence="7 8" key="1">
    <citation type="submission" date="2008-01" db="EMBL/GenBank/DDBJ databases">
        <authorList>
            <person name="Wagner-Dobler I."/>
            <person name="Ferriera S."/>
            <person name="Johnson J."/>
            <person name="Kravitz S."/>
            <person name="Beeson K."/>
            <person name="Sutton G."/>
            <person name="Rogers Y.-H."/>
            <person name="Friedman R."/>
            <person name="Frazier M."/>
            <person name="Venter J.C."/>
        </authorList>
    </citation>
    <scope>NUCLEOTIDE SEQUENCE [LARGE SCALE GENOMIC DNA]</scope>
    <source>
        <strain evidence="8">DSM 17067 / NCIMB 14079 / DFL-11</strain>
    </source>
</reference>
<dbReference type="InterPro" id="IPR005119">
    <property type="entry name" value="LysR_subst-bd"/>
</dbReference>
<dbReference type="SUPFAM" id="SSF46785">
    <property type="entry name" value="Winged helix' DNA-binding domain"/>
    <property type="match status" value="1"/>
</dbReference>
<feature type="domain" description="HTH lysR-type" evidence="6">
    <location>
        <begin position="14"/>
        <end position="71"/>
    </location>
</feature>
<evidence type="ECO:0000313" key="7">
    <source>
        <dbReference type="EMBL" id="EEE43666.1"/>
    </source>
</evidence>
<dbReference type="PROSITE" id="PS50931">
    <property type="entry name" value="HTH_LYSR"/>
    <property type="match status" value="1"/>
</dbReference>
<dbReference type="Gene3D" id="3.40.190.10">
    <property type="entry name" value="Periplasmic binding protein-like II"/>
    <property type="match status" value="2"/>
</dbReference>
<dbReference type="PANTHER" id="PTHR30118:SF15">
    <property type="entry name" value="TRANSCRIPTIONAL REGULATORY PROTEIN"/>
    <property type="match status" value="1"/>
</dbReference>
<evidence type="ECO:0000256" key="5">
    <source>
        <dbReference type="ARBA" id="ARBA00023163"/>
    </source>
</evidence>
<dbReference type="Proteomes" id="UP000004703">
    <property type="component" value="Chromosome"/>
</dbReference>
<evidence type="ECO:0000256" key="3">
    <source>
        <dbReference type="ARBA" id="ARBA00023015"/>
    </source>
</evidence>
<dbReference type="PANTHER" id="PTHR30118">
    <property type="entry name" value="HTH-TYPE TRANSCRIPTIONAL REGULATOR LEUO-RELATED"/>
    <property type="match status" value="1"/>
</dbReference>
<gene>
    <name evidence="7" type="ORF">SADFL11_952</name>
</gene>
<evidence type="ECO:0000256" key="4">
    <source>
        <dbReference type="ARBA" id="ARBA00023125"/>
    </source>
</evidence>
<dbReference type="Pfam" id="PF03466">
    <property type="entry name" value="LysR_substrate"/>
    <property type="match status" value="1"/>
</dbReference>
<evidence type="ECO:0000259" key="6">
    <source>
        <dbReference type="PROSITE" id="PS50931"/>
    </source>
</evidence>
<keyword evidence="2" id="KW-0536">Nodulation</keyword>